<keyword evidence="2" id="KW-0472">Membrane</keyword>
<evidence type="ECO:0000256" key="2">
    <source>
        <dbReference type="SAM" id="Phobius"/>
    </source>
</evidence>
<feature type="transmembrane region" description="Helical" evidence="2">
    <location>
        <begin position="12"/>
        <end position="32"/>
    </location>
</feature>
<keyword evidence="1" id="KW-0175">Coiled coil</keyword>
<evidence type="ECO:0000259" key="3">
    <source>
        <dbReference type="Pfam" id="PF26347"/>
    </source>
</evidence>
<dbReference type="RefSeq" id="WP_088076201.1">
    <property type="nucleotide sequence ID" value="NZ_JAHQCR010000030.1"/>
</dbReference>
<dbReference type="InterPro" id="IPR058620">
    <property type="entry name" value="YtrI_C"/>
</dbReference>
<dbReference type="Proteomes" id="UP000790580">
    <property type="component" value="Unassembled WGS sequence"/>
</dbReference>
<feature type="coiled-coil region" evidence="1">
    <location>
        <begin position="45"/>
        <end position="72"/>
    </location>
</feature>
<feature type="domain" description="Sporulation membrane protein YtrI C-terminal" evidence="3">
    <location>
        <begin position="80"/>
        <end position="165"/>
    </location>
</feature>
<evidence type="ECO:0000313" key="4">
    <source>
        <dbReference type="EMBL" id="MBU9721135.1"/>
    </source>
</evidence>
<keyword evidence="5" id="KW-1185">Reference proteome</keyword>
<dbReference type="Pfam" id="PF26347">
    <property type="entry name" value="YtrI_sporulation"/>
    <property type="match status" value="1"/>
</dbReference>
<organism evidence="4 5">
    <name type="scientific">Evansella alkalicola</name>
    <dbReference type="NCBI Taxonomy" id="745819"/>
    <lineage>
        <taxon>Bacteria</taxon>
        <taxon>Bacillati</taxon>
        <taxon>Bacillota</taxon>
        <taxon>Bacilli</taxon>
        <taxon>Bacillales</taxon>
        <taxon>Bacillaceae</taxon>
        <taxon>Evansella</taxon>
    </lineage>
</organism>
<comment type="caution">
    <text evidence="4">The sequence shown here is derived from an EMBL/GenBank/DDBJ whole genome shotgun (WGS) entry which is preliminary data.</text>
</comment>
<dbReference type="EMBL" id="JAHQCR010000030">
    <property type="protein sequence ID" value="MBU9721135.1"/>
    <property type="molecule type" value="Genomic_DNA"/>
</dbReference>
<sequence>MRIPPLYREKSWQRFFAGVFIGLLFGWVFFIYHFGMVHEKLILELNERKSIIEKHEKTIEILQQDQEEQSQETADKLKVQDIEVTLINVDESNLSEMAIHDLRDKVESELDNIRGMQIDTVANSIDLLYKAIENKVFTVGDSRSYQLVIQTLILHRNTEIHVKIEPGP</sequence>
<keyword evidence="2" id="KW-1133">Transmembrane helix</keyword>
<accession>A0ABS6JRT4</accession>
<protein>
    <recommendedName>
        <fullName evidence="3">Sporulation membrane protein YtrI C-terminal domain-containing protein</fullName>
    </recommendedName>
</protein>
<dbReference type="InterPro" id="IPR048198">
    <property type="entry name" value="YtrI"/>
</dbReference>
<dbReference type="NCBIfam" id="NF041479">
    <property type="entry name" value="spor_membprot_YtrI"/>
    <property type="match status" value="1"/>
</dbReference>
<keyword evidence="2" id="KW-0812">Transmembrane</keyword>
<gene>
    <name evidence="4" type="ORF">KS407_06705</name>
</gene>
<evidence type="ECO:0000313" key="5">
    <source>
        <dbReference type="Proteomes" id="UP000790580"/>
    </source>
</evidence>
<proteinExistence type="predicted"/>
<evidence type="ECO:0000256" key="1">
    <source>
        <dbReference type="SAM" id="Coils"/>
    </source>
</evidence>
<reference evidence="4 5" key="1">
    <citation type="submission" date="2021-06" db="EMBL/GenBank/DDBJ databases">
        <title>Bacillus sp. RD4P76, an endophyte from a halophyte.</title>
        <authorList>
            <person name="Sun J.-Q."/>
        </authorList>
    </citation>
    <scope>NUCLEOTIDE SEQUENCE [LARGE SCALE GENOMIC DNA]</scope>
    <source>
        <strain evidence="4 5">JCM 17098</strain>
    </source>
</reference>
<name>A0ABS6JRT4_9BACI</name>